<evidence type="ECO:0000256" key="1">
    <source>
        <dbReference type="SAM" id="Coils"/>
    </source>
</evidence>
<evidence type="ECO:0000256" key="2">
    <source>
        <dbReference type="SAM" id="MobiDB-lite"/>
    </source>
</evidence>
<feature type="region of interest" description="Disordered" evidence="2">
    <location>
        <begin position="451"/>
        <end position="571"/>
    </location>
</feature>
<evidence type="ECO:0000313" key="4">
    <source>
        <dbReference type="RefSeq" id="XP_015606136.1"/>
    </source>
</evidence>
<protein>
    <submittedName>
        <fullName evidence="4">Protein regulator of cytokinesis 1 isoform X1</fullName>
    </submittedName>
</protein>
<feature type="region of interest" description="Disordered" evidence="2">
    <location>
        <begin position="591"/>
        <end position="647"/>
    </location>
</feature>
<dbReference type="Pfam" id="PF03999">
    <property type="entry name" value="MAP65_ASE1"/>
    <property type="match status" value="1"/>
</dbReference>
<feature type="coiled-coil region" evidence="1">
    <location>
        <begin position="223"/>
        <end position="254"/>
    </location>
</feature>
<dbReference type="GO" id="GO:0008017">
    <property type="term" value="F:microtubule binding"/>
    <property type="evidence" value="ECO:0007669"/>
    <property type="project" value="InterPro"/>
</dbReference>
<evidence type="ECO:0000313" key="3">
    <source>
        <dbReference type="Proteomes" id="UP000694920"/>
    </source>
</evidence>
<dbReference type="PANTHER" id="PTHR19321">
    <property type="entry name" value="PROTEIN REGULATOR OF CYTOKINESIS 1 PRC1-RELATED"/>
    <property type="match status" value="1"/>
</dbReference>
<keyword evidence="1" id="KW-0175">Coiled coil</keyword>
<dbReference type="KEGG" id="ccin:107272947"/>
<sequence>MKKKIAMDESVPGEKSFDDTFDVLKEACTKLQKLWDRIGYSEEAKGYFCTTVHNHVTELLKEMVKETTEKEQLFIQQIQDLNLKKKELSKELQLEDNSIDEEYVNLLPMRNSLESEVDHLRSIKDRRLKYFHELLETELEICDSLGTSPRELHSVVPTEEELQEFKEYLEQQKTEKNRLESIFRDTRRAIIKMMDELRITPSLDFERVVCNDDENFVYTSTNMANLKELRDSLKEQVEEAKFQAQQKREELITLWKYLEEPQHLCEKFLQTYPDYNVTTLTALNDEIKRCKEKRTENVAKYIKKIRLQIQDLWDLCKYSEEQRKEFVFFHSEVYTEDLLLHHELEAEQLRKFYEANKSTFELLVERQNLWEKIKELEQRASDPGRYNNRGGQLLAEERERKQIQKKLPVIEEKLNNFADRYEEKNGTVFTVNGVPLADFLKQTWEDYEKSKASMKEARKHAKDQNNKTQLGSAKRTPGRTGVAGLTPASSKRKLPCEPTPSSISSVHKKRTASSDKNRPKVISAKIKKGSRASRRIFNNSGNRNSQTMPSEKRRKRKSSSMNVTDTSYGRFQEHLEQREELRSSFLPEHLLNNVTNKQKSKTPVKTPVKPLRASRLTVPSPRHNFNTPNKSQSRVGNQSVSRTPRSPRIVTTPRLATAPSNLPIIF</sequence>
<feature type="compositionally biased region" description="Low complexity" evidence="2">
    <location>
        <begin position="601"/>
        <end position="610"/>
    </location>
</feature>
<feature type="compositionally biased region" description="Basic residues" evidence="2">
    <location>
        <begin position="525"/>
        <end position="534"/>
    </location>
</feature>
<proteinExistence type="predicted"/>
<feature type="compositionally biased region" description="Polar residues" evidence="2">
    <location>
        <begin position="536"/>
        <end position="549"/>
    </location>
</feature>
<dbReference type="InterPro" id="IPR007145">
    <property type="entry name" value="MAP65_Ase1_PRC1"/>
</dbReference>
<organism evidence="3 4">
    <name type="scientific">Cephus cinctus</name>
    <name type="common">Wheat stem sawfly</name>
    <dbReference type="NCBI Taxonomy" id="211228"/>
    <lineage>
        <taxon>Eukaryota</taxon>
        <taxon>Metazoa</taxon>
        <taxon>Ecdysozoa</taxon>
        <taxon>Arthropoda</taxon>
        <taxon>Hexapoda</taxon>
        <taxon>Insecta</taxon>
        <taxon>Pterygota</taxon>
        <taxon>Neoptera</taxon>
        <taxon>Endopterygota</taxon>
        <taxon>Hymenoptera</taxon>
        <taxon>Cephoidea</taxon>
        <taxon>Cephidae</taxon>
        <taxon>Cephus</taxon>
    </lineage>
</organism>
<dbReference type="PANTHER" id="PTHR19321:SF41">
    <property type="entry name" value="FASCETTO-RELATED"/>
    <property type="match status" value="1"/>
</dbReference>
<gene>
    <name evidence="4" type="primary">LOC107272947</name>
</gene>
<feature type="compositionally biased region" description="Polar residues" evidence="2">
    <location>
        <begin position="623"/>
        <end position="644"/>
    </location>
</feature>
<reference evidence="4" key="1">
    <citation type="submission" date="2025-08" db="UniProtKB">
        <authorList>
            <consortium name="RefSeq"/>
        </authorList>
    </citation>
    <scope>IDENTIFICATION</scope>
</reference>
<keyword evidence="3" id="KW-1185">Reference proteome</keyword>
<dbReference type="GO" id="GO:1990023">
    <property type="term" value="C:mitotic spindle midzone"/>
    <property type="evidence" value="ECO:0007669"/>
    <property type="project" value="TreeGrafter"/>
</dbReference>
<dbReference type="AlphaFoldDB" id="A0AAJ7CBJ7"/>
<feature type="coiled-coil region" evidence="1">
    <location>
        <begin position="71"/>
        <end position="98"/>
    </location>
</feature>
<dbReference type="Proteomes" id="UP000694920">
    <property type="component" value="Unplaced"/>
</dbReference>
<feature type="coiled-coil region" evidence="1">
    <location>
        <begin position="162"/>
        <end position="189"/>
    </location>
</feature>
<dbReference type="GO" id="GO:0051256">
    <property type="term" value="P:mitotic spindle midzone assembly"/>
    <property type="evidence" value="ECO:0007669"/>
    <property type="project" value="TreeGrafter"/>
</dbReference>
<dbReference type="GO" id="GO:0005737">
    <property type="term" value="C:cytoplasm"/>
    <property type="evidence" value="ECO:0007669"/>
    <property type="project" value="TreeGrafter"/>
</dbReference>
<dbReference type="Gene3D" id="1.20.58.1520">
    <property type="match status" value="1"/>
</dbReference>
<accession>A0AAJ7CBJ7</accession>
<dbReference type="RefSeq" id="XP_015606136.1">
    <property type="nucleotide sequence ID" value="XM_015750650.2"/>
</dbReference>
<name>A0AAJ7CBJ7_CEPCN</name>
<dbReference type="GeneID" id="107272947"/>